<dbReference type="EMBL" id="JAAIYP010000035">
    <property type="protein sequence ID" value="NFV80199.1"/>
    <property type="molecule type" value="Genomic_DNA"/>
</dbReference>
<feature type="transmembrane region" description="Helical" evidence="1">
    <location>
        <begin position="218"/>
        <end position="243"/>
    </location>
</feature>
<comment type="caution">
    <text evidence="2">The sequence shown here is derived from an EMBL/GenBank/DDBJ whole genome shotgun (WGS) entry which is preliminary data.</text>
</comment>
<dbReference type="AlphaFoldDB" id="A0A7C9QU90"/>
<evidence type="ECO:0000313" key="2">
    <source>
        <dbReference type="EMBL" id="NFV80199.1"/>
    </source>
</evidence>
<keyword evidence="1" id="KW-0472">Membrane</keyword>
<feature type="transmembrane region" description="Helical" evidence="1">
    <location>
        <begin position="312"/>
        <end position="331"/>
    </location>
</feature>
<proteinExistence type="predicted"/>
<feature type="transmembrane region" description="Helical" evidence="1">
    <location>
        <begin position="156"/>
        <end position="173"/>
    </location>
</feature>
<evidence type="ECO:0000256" key="1">
    <source>
        <dbReference type="SAM" id="Phobius"/>
    </source>
</evidence>
<keyword evidence="1" id="KW-1133">Transmembrane helix</keyword>
<feature type="transmembrane region" description="Helical" evidence="1">
    <location>
        <begin position="185"/>
        <end position="211"/>
    </location>
</feature>
<evidence type="ECO:0008006" key="4">
    <source>
        <dbReference type="Google" id="ProtNLM"/>
    </source>
</evidence>
<protein>
    <recommendedName>
        <fullName evidence="4">DUF2029 domain-containing protein</fullName>
    </recommendedName>
</protein>
<name>A0A7C9QU90_9PROT</name>
<gene>
    <name evidence="2" type="ORF">G4223_08755</name>
</gene>
<feature type="transmembrane region" description="Helical" evidence="1">
    <location>
        <begin position="106"/>
        <end position="135"/>
    </location>
</feature>
<feature type="transmembrane region" description="Helical" evidence="1">
    <location>
        <begin position="282"/>
        <end position="300"/>
    </location>
</feature>
<evidence type="ECO:0000313" key="3">
    <source>
        <dbReference type="Proteomes" id="UP000480684"/>
    </source>
</evidence>
<keyword evidence="1" id="KW-0812">Transmembrane</keyword>
<reference evidence="2 3" key="1">
    <citation type="submission" date="2020-02" db="EMBL/GenBank/DDBJ databases">
        <authorList>
            <person name="Dziuba M."/>
            <person name="Kuznetsov B."/>
            <person name="Mardanov A."/>
            <person name="Ravin N."/>
            <person name="Grouzdev D."/>
        </authorList>
    </citation>
    <scope>NUCLEOTIDE SEQUENCE [LARGE SCALE GENOMIC DNA]</scope>
    <source>
        <strain evidence="2 3">SpK</strain>
    </source>
</reference>
<accession>A0A7C9QU90</accession>
<keyword evidence="3" id="KW-1185">Reference proteome</keyword>
<organism evidence="2 3">
    <name type="scientific">Magnetospirillum aberrantis SpK</name>
    <dbReference type="NCBI Taxonomy" id="908842"/>
    <lineage>
        <taxon>Bacteria</taxon>
        <taxon>Pseudomonadati</taxon>
        <taxon>Pseudomonadota</taxon>
        <taxon>Alphaproteobacteria</taxon>
        <taxon>Rhodospirillales</taxon>
        <taxon>Rhodospirillaceae</taxon>
        <taxon>Magnetospirillum</taxon>
    </lineage>
</organism>
<sequence>MNKNDFMSRAALWLLPLAFVAVLFVMRASSLPFWQSFNLDPDYYYLLNGLRIVEGLAPTDISHPGTPVQVLIAATIKALHPLTSTEATVDAVLRDAEDVLVAATSVIYVLIGLSLWWMGRAVWGATGALLPALLAQTAPLLSRIVPKFALHPKPEPFLVIAVALLVAAVMPLIRPRDDGKWDRAAALAGVAMALGIACKVHFAVLGVLPLLLVDRRRFLIYAGVGAAALVVFVAPALPSWSIWVDWIGRMVMHSGAYGEGAATVIDTGRYPRAVLKLFSSKLFMSLGVVGTVLLLTAYFRLRRRGLMEQDRFARLAAGIVAAQVLVVLSVAKQPAAHYLMPALVLTGPLLAALWSLSRPLMPHIHTRFWGTVLVVLVALQIPQMAKQNAELRGWTEEQMAIDLGARFPGCAKIYYDAASAQSYAFQRGDMNAQGRYSAKLAPLFPNDEYTWFTNDHTYWKNGLMQWLKPVTLADILDRHGCAVWRGNQHWTVAPYANRQIPGFVFDDRCDMGEETLFTKGVKCDGSRVPVAVP</sequence>
<feature type="transmembrane region" description="Helical" evidence="1">
    <location>
        <begin position="337"/>
        <end position="356"/>
    </location>
</feature>
<dbReference type="Proteomes" id="UP000480684">
    <property type="component" value="Unassembled WGS sequence"/>
</dbReference>